<dbReference type="PANTHER" id="PTHR31983:SF0">
    <property type="entry name" value="GLUCAN ENDO-1,3-BETA-D-GLUCOSIDASE 2"/>
    <property type="match status" value="1"/>
</dbReference>
<dbReference type="GO" id="GO:0071555">
    <property type="term" value="P:cell wall organization"/>
    <property type="evidence" value="ECO:0007669"/>
    <property type="project" value="UniProtKB-KW"/>
</dbReference>
<keyword evidence="4" id="KW-0378">Hydrolase</keyword>
<evidence type="ECO:0000259" key="10">
    <source>
        <dbReference type="Pfam" id="PF03639"/>
    </source>
</evidence>
<evidence type="ECO:0000259" key="11">
    <source>
        <dbReference type="Pfam" id="PF17652"/>
    </source>
</evidence>
<accession>A0A420YL96</accession>
<dbReference type="GO" id="GO:0052861">
    <property type="term" value="F:endo-1,3(4)-beta-glucanase activity"/>
    <property type="evidence" value="ECO:0007669"/>
    <property type="project" value="InterPro"/>
</dbReference>
<feature type="compositionally biased region" description="Low complexity" evidence="9">
    <location>
        <begin position="190"/>
        <end position="199"/>
    </location>
</feature>
<dbReference type="EC" id="3.2.1.39" evidence="3"/>
<dbReference type="FunFam" id="1.10.287.1170:FF:000001">
    <property type="entry name" value="Endo-1,3-beta-glucanase Engl1"/>
    <property type="match status" value="1"/>
</dbReference>
<evidence type="ECO:0000313" key="13">
    <source>
        <dbReference type="Proteomes" id="UP000275385"/>
    </source>
</evidence>
<dbReference type="Proteomes" id="UP000275385">
    <property type="component" value="Unassembled WGS sequence"/>
</dbReference>
<dbReference type="Pfam" id="PF17652">
    <property type="entry name" value="Glyco_hydro81C"/>
    <property type="match status" value="1"/>
</dbReference>
<dbReference type="Pfam" id="PF03639">
    <property type="entry name" value="Glyco_hydro_81"/>
    <property type="match status" value="1"/>
</dbReference>
<feature type="region of interest" description="Disordered" evidence="9">
    <location>
        <begin position="114"/>
        <end position="144"/>
    </location>
</feature>
<dbReference type="InterPro" id="IPR040720">
    <property type="entry name" value="GH81_C"/>
</dbReference>
<organism evidence="12 13">
    <name type="scientific">Coniochaeta pulveracea</name>
    <dbReference type="NCBI Taxonomy" id="177199"/>
    <lineage>
        <taxon>Eukaryota</taxon>
        <taxon>Fungi</taxon>
        <taxon>Dikarya</taxon>
        <taxon>Ascomycota</taxon>
        <taxon>Pezizomycotina</taxon>
        <taxon>Sordariomycetes</taxon>
        <taxon>Sordariomycetidae</taxon>
        <taxon>Coniochaetales</taxon>
        <taxon>Coniochaetaceae</taxon>
        <taxon>Coniochaeta</taxon>
    </lineage>
</organism>
<evidence type="ECO:0000256" key="5">
    <source>
        <dbReference type="ARBA" id="ARBA00023277"/>
    </source>
</evidence>
<evidence type="ECO:0000256" key="8">
    <source>
        <dbReference type="ARBA" id="ARBA00023326"/>
    </source>
</evidence>
<keyword evidence="6" id="KW-0326">Glycosidase</keyword>
<evidence type="ECO:0000256" key="7">
    <source>
        <dbReference type="ARBA" id="ARBA00023316"/>
    </source>
</evidence>
<dbReference type="FunFam" id="2.70.98.30:FF:000006">
    <property type="entry name" value="Endo-1,3-beta-glucanase Engl1"/>
    <property type="match status" value="1"/>
</dbReference>
<dbReference type="InterPro" id="IPR040451">
    <property type="entry name" value="GH81_N"/>
</dbReference>
<comment type="caution">
    <text evidence="12">The sequence shown here is derived from an EMBL/GenBank/DDBJ whole genome shotgun (WGS) entry which is preliminary data.</text>
</comment>
<evidence type="ECO:0000256" key="1">
    <source>
        <dbReference type="ARBA" id="ARBA00000382"/>
    </source>
</evidence>
<evidence type="ECO:0000256" key="9">
    <source>
        <dbReference type="SAM" id="MobiDB-lite"/>
    </source>
</evidence>
<keyword evidence="5" id="KW-0119">Carbohydrate metabolism</keyword>
<dbReference type="PANTHER" id="PTHR31983">
    <property type="entry name" value="ENDO-1,3(4)-BETA-GLUCANASE 1"/>
    <property type="match status" value="1"/>
</dbReference>
<sequence>MSVVCSTGLKAVAPPLYVLLSPARSSLQDARLMLAQTSTTMMLAALFLLAWPLTVLSDHEHNARYVHKHRLHRHIHQEPAAVETKWDAGTGSAQGVSKPNVIEDVVADTYVKSGERQHKRHRHQKVHAVNAHQARANTPVRSSTTTVKVITSAVATGTVQILPSPTGAKPDTTGSVHTSLATSGRPSTQPILTSSISKPTTTLTPTATMFKAMFTSAPPVAPSVDIFATPIGTSAPPSQIKSRNDHPVPRLGITQNAPINTNKFYANFFLGGQTSPTFLQPYSVAWAKGTGASASWGISISHIEAKQRVYGPTGSNGAAAYYLNPIGIQSMVISAKELGSNTVLTTDQLTAYSARVSLRANAAAAPAVQFPLVQGSAFITAIYNGATPLIQTGVFYRTVTRATKEAKTGITKYKFTLEDGTLWLLYAYHTSGNALDLQVVNNGLAQAKGPFYGIIQVAKDPGTGETFYDQACGAYPTGVQLSGNVAGAKGTYTFTYTKAGMSNTKLAMMALPHHIQSFDDATRAGVNSTITLQTTTKGLATAVLADSWSMVESKLPVAMAFAPWSSVRGSKDTLSASIKATILKTAKQEVSQDIMAQTNQNSMYFGGKALAKFAAIIYTINDLLGEKALAATALGQLKQAFAQFASNQQQYPLLYESAWGGVVSSASYVTGNSGADFGNSYYNDHHFHYGYFIYTAAVIGYLDPTWVKDNKDYVNMLVRDISNPSDKDPYFPVHRAFDWYNGHSWAHGLFESLDGKDQESSSEDVMHAYAIKMWGQTVGDSNMVARGNLQLSILSRALQNYYLYTNDNTVQPANFIRNRVAGILFENKVDHTTYFGTNIEYIQGIHMLPLLPCTPLIRSATFVRQEWNDFFSGGRADKVVGGWKGILYGNYATIDPIGAWNFFSASKFDASWIDGGASQTWYLAYSAAMAML</sequence>
<name>A0A420YL96_9PEZI</name>
<dbReference type="STRING" id="177199.A0A420YL96"/>
<dbReference type="GO" id="GO:0000272">
    <property type="term" value="P:polysaccharide catabolic process"/>
    <property type="evidence" value="ECO:0007669"/>
    <property type="project" value="UniProtKB-KW"/>
</dbReference>
<feature type="compositionally biased region" description="Basic residues" evidence="9">
    <location>
        <begin position="117"/>
        <end position="126"/>
    </location>
</feature>
<evidence type="ECO:0000313" key="12">
    <source>
        <dbReference type="EMBL" id="RKU48667.1"/>
    </source>
</evidence>
<evidence type="ECO:0000256" key="4">
    <source>
        <dbReference type="ARBA" id="ARBA00022801"/>
    </source>
</evidence>
<gene>
    <name evidence="12" type="ORF">DL546_009418</name>
</gene>
<dbReference type="Gene3D" id="2.70.98.30">
    <property type="entry name" value="Golgi alpha-mannosidase II, domain 4"/>
    <property type="match status" value="1"/>
</dbReference>
<dbReference type="OrthoDB" id="4473401at2759"/>
<feature type="compositionally biased region" description="Polar residues" evidence="9">
    <location>
        <begin position="135"/>
        <end position="144"/>
    </location>
</feature>
<feature type="region of interest" description="Disordered" evidence="9">
    <location>
        <begin position="161"/>
        <end position="199"/>
    </location>
</feature>
<dbReference type="PROSITE" id="PS52008">
    <property type="entry name" value="GH81"/>
    <property type="match status" value="1"/>
</dbReference>
<dbReference type="AlphaFoldDB" id="A0A420YL96"/>
<feature type="compositionally biased region" description="Polar residues" evidence="9">
    <location>
        <begin position="172"/>
        <end position="189"/>
    </location>
</feature>
<comment type="similarity">
    <text evidence="2">Belongs to the glycosyl hydrolase 81 family.</text>
</comment>
<reference evidence="12 13" key="1">
    <citation type="submission" date="2018-08" db="EMBL/GenBank/DDBJ databases">
        <title>Draft genome of the lignicolous fungus Coniochaeta pulveracea.</title>
        <authorList>
            <person name="Borstlap C.J."/>
            <person name="De Witt R.N."/>
            <person name="Botha A."/>
            <person name="Volschenk H."/>
        </authorList>
    </citation>
    <scope>NUCLEOTIDE SEQUENCE [LARGE SCALE GENOMIC DNA]</scope>
    <source>
        <strain evidence="12 13">CAB683</strain>
    </source>
</reference>
<keyword evidence="13" id="KW-1185">Reference proteome</keyword>
<dbReference type="InterPro" id="IPR005200">
    <property type="entry name" value="Endo-beta-glucanase"/>
</dbReference>
<evidence type="ECO:0000256" key="6">
    <source>
        <dbReference type="ARBA" id="ARBA00023295"/>
    </source>
</evidence>
<evidence type="ECO:0000256" key="2">
    <source>
        <dbReference type="ARBA" id="ARBA00010730"/>
    </source>
</evidence>
<dbReference type="Gene3D" id="1.20.5.420">
    <property type="entry name" value="Immunoglobulin FC, subunit C"/>
    <property type="match status" value="1"/>
</dbReference>
<protein>
    <recommendedName>
        <fullName evidence="3">glucan endo-1,3-beta-D-glucosidase</fullName>
        <ecNumber evidence="3">3.2.1.39</ecNumber>
    </recommendedName>
</protein>
<proteinExistence type="inferred from homology"/>
<comment type="catalytic activity">
    <reaction evidence="1">
        <text>Hydrolysis of (1-&gt;3)-beta-D-glucosidic linkages in (1-&gt;3)-beta-D-glucans.</text>
        <dbReference type="EC" id="3.2.1.39"/>
    </reaction>
</comment>
<feature type="domain" description="Glycosyl hydrolase family 81 C-terminal" evidence="11">
    <location>
        <begin position="574"/>
        <end position="923"/>
    </location>
</feature>
<dbReference type="EMBL" id="QVQW01000004">
    <property type="protein sequence ID" value="RKU48667.1"/>
    <property type="molecule type" value="Genomic_DNA"/>
</dbReference>
<dbReference type="Gene3D" id="1.10.287.1170">
    <property type="entry name" value="glycoside hydrolase family 81 endo-[beta] glucanase"/>
    <property type="match status" value="1"/>
</dbReference>
<feature type="domain" description="Glycosyl hydrolase family 81 N-terminal" evidence="10">
    <location>
        <begin position="246"/>
        <end position="566"/>
    </location>
</feature>
<keyword evidence="7" id="KW-0961">Cell wall biogenesis/degradation</keyword>
<dbReference type="GO" id="GO:0009986">
    <property type="term" value="C:cell surface"/>
    <property type="evidence" value="ECO:0007669"/>
    <property type="project" value="TreeGrafter"/>
</dbReference>
<keyword evidence="8" id="KW-0624">Polysaccharide degradation</keyword>
<dbReference type="GO" id="GO:0042973">
    <property type="term" value="F:glucan endo-1,3-beta-D-glucosidase activity"/>
    <property type="evidence" value="ECO:0007669"/>
    <property type="project" value="UniProtKB-EC"/>
</dbReference>
<evidence type="ECO:0000256" key="3">
    <source>
        <dbReference type="ARBA" id="ARBA00012780"/>
    </source>
</evidence>